<dbReference type="SMART" id="SM00829">
    <property type="entry name" value="PKS_ER"/>
    <property type="match status" value="1"/>
</dbReference>
<keyword evidence="1" id="KW-0521">NADP</keyword>
<dbReference type="PATRIC" id="fig|1127483.3.peg.1723"/>
<dbReference type="InterPro" id="IPR013149">
    <property type="entry name" value="ADH-like_C"/>
</dbReference>
<feature type="domain" description="Enoyl reductase (ER)" evidence="2">
    <location>
        <begin position="13"/>
        <end position="325"/>
    </location>
</feature>
<sequence length="329" mass="34824">MKAIWYDRQGPAGEVLQFGELPTPQPGPGEVRVRLHASAVNPADANRRGGRMHGMEFPRIVPNSDGAGVVDAVGSGVDAGMLGSRVWLYFGQRGRAYGTAAQYICLPYELTAPLPEHMDFTQGACLGIPGMTAYCSLFLRGPIEGKTVLVTGGAGAVGHYAVQLAKWGGARVLATVSSPRKAAHAKRAGADEVIDYTAPDAAVSILSATGGRGVDHIVDVDAGCNLRLCLQVAANHANWVSYAIGPDPDAAFPLAGLIRKNLSLHGLYLSGLPFEVRRVAQQGIARWLDEVPQAIHTVDRVFELRDTATAHLVVEERGKLGTVVVTCDS</sequence>
<dbReference type="Pfam" id="PF08240">
    <property type="entry name" value="ADH_N"/>
    <property type="match status" value="1"/>
</dbReference>
<dbReference type="InterPro" id="IPR020843">
    <property type="entry name" value="ER"/>
</dbReference>
<evidence type="ECO:0000259" key="2">
    <source>
        <dbReference type="SMART" id="SM00829"/>
    </source>
</evidence>
<protein>
    <submittedName>
        <fullName evidence="3">Zinc-containing alcohol dehydrogenase superfamily protein</fullName>
    </submittedName>
</protein>
<evidence type="ECO:0000256" key="1">
    <source>
        <dbReference type="ARBA" id="ARBA00022857"/>
    </source>
</evidence>
<dbReference type="PANTHER" id="PTHR44154:SF1">
    <property type="entry name" value="QUINONE OXIDOREDUCTASE"/>
    <property type="match status" value="1"/>
</dbReference>
<name>H1S215_9BURK</name>
<dbReference type="AlphaFoldDB" id="H1S215"/>
<proteinExistence type="predicted"/>
<dbReference type="Pfam" id="PF00107">
    <property type="entry name" value="ADH_zinc_N"/>
    <property type="match status" value="1"/>
</dbReference>
<dbReference type="Gene3D" id="3.40.50.720">
    <property type="entry name" value="NAD(P)-binding Rossmann-like Domain"/>
    <property type="match status" value="1"/>
</dbReference>
<reference evidence="3 4" key="1">
    <citation type="journal article" date="2012" name="J. Bacteriol.">
        <title>De Novo Genome Project of Cupriavidus basilensis OR16.</title>
        <authorList>
            <person name="Cserhati M."/>
            <person name="Kriszt B."/>
            <person name="Szoboszlay S."/>
            <person name="Toth A."/>
            <person name="Szabo I."/>
            <person name="Tancsics A."/>
            <person name="Nagy I."/>
            <person name="Horvath B."/>
            <person name="Nagy I."/>
            <person name="Kukolya J."/>
        </authorList>
    </citation>
    <scope>NUCLEOTIDE SEQUENCE [LARGE SCALE GENOMIC DNA]</scope>
    <source>
        <strain evidence="3 4">OR16</strain>
    </source>
</reference>
<dbReference type="SUPFAM" id="SSF50129">
    <property type="entry name" value="GroES-like"/>
    <property type="match status" value="1"/>
</dbReference>
<dbReference type="SUPFAM" id="SSF51735">
    <property type="entry name" value="NAD(P)-binding Rossmann-fold domains"/>
    <property type="match status" value="1"/>
</dbReference>
<dbReference type="RefSeq" id="WP_006157436.1">
    <property type="nucleotide sequence ID" value="NZ_AHJE01000018.1"/>
</dbReference>
<dbReference type="OrthoDB" id="9788224at2"/>
<organism evidence="3 4">
    <name type="scientific">Cupriavidus basilensis OR16</name>
    <dbReference type="NCBI Taxonomy" id="1127483"/>
    <lineage>
        <taxon>Bacteria</taxon>
        <taxon>Pseudomonadati</taxon>
        <taxon>Pseudomonadota</taxon>
        <taxon>Betaproteobacteria</taxon>
        <taxon>Burkholderiales</taxon>
        <taxon>Burkholderiaceae</taxon>
        <taxon>Cupriavidus</taxon>
    </lineage>
</organism>
<gene>
    <name evidence="3" type="ORF">OR16_08607</name>
</gene>
<dbReference type="Proteomes" id="UP000005808">
    <property type="component" value="Unassembled WGS sequence"/>
</dbReference>
<dbReference type="Gene3D" id="3.90.180.10">
    <property type="entry name" value="Medium-chain alcohol dehydrogenases, catalytic domain"/>
    <property type="match status" value="1"/>
</dbReference>
<dbReference type="PANTHER" id="PTHR44154">
    <property type="entry name" value="QUINONE OXIDOREDUCTASE"/>
    <property type="match status" value="1"/>
</dbReference>
<dbReference type="InterPro" id="IPR036291">
    <property type="entry name" value="NAD(P)-bd_dom_sf"/>
</dbReference>
<dbReference type="GO" id="GO:0016491">
    <property type="term" value="F:oxidoreductase activity"/>
    <property type="evidence" value="ECO:0007669"/>
    <property type="project" value="InterPro"/>
</dbReference>
<dbReference type="InterPro" id="IPR013154">
    <property type="entry name" value="ADH-like_N"/>
</dbReference>
<dbReference type="CDD" id="cd08253">
    <property type="entry name" value="zeta_crystallin"/>
    <property type="match status" value="1"/>
</dbReference>
<evidence type="ECO:0000313" key="4">
    <source>
        <dbReference type="Proteomes" id="UP000005808"/>
    </source>
</evidence>
<dbReference type="InterPro" id="IPR011032">
    <property type="entry name" value="GroES-like_sf"/>
</dbReference>
<accession>H1S215</accession>
<evidence type="ECO:0000313" key="3">
    <source>
        <dbReference type="EMBL" id="EHP43509.1"/>
    </source>
</evidence>
<dbReference type="InterPro" id="IPR051603">
    <property type="entry name" value="Zinc-ADH_QOR/CCCR"/>
</dbReference>
<dbReference type="EMBL" id="AHJE01000018">
    <property type="protein sequence ID" value="EHP43509.1"/>
    <property type="molecule type" value="Genomic_DNA"/>
</dbReference>
<comment type="caution">
    <text evidence="3">The sequence shown here is derived from an EMBL/GenBank/DDBJ whole genome shotgun (WGS) entry which is preliminary data.</text>
</comment>